<reference evidence="3 4" key="1">
    <citation type="journal article" date="2019" name="Nat. Microbiol.">
        <title>Mediterranean grassland soil C-N compound turnover is dependent on rainfall and depth, and is mediated by genomically divergent microorganisms.</title>
        <authorList>
            <person name="Diamond S."/>
            <person name="Andeer P.F."/>
            <person name="Li Z."/>
            <person name="Crits-Christoph A."/>
            <person name="Burstein D."/>
            <person name="Anantharaman K."/>
            <person name="Lane K.R."/>
            <person name="Thomas B.C."/>
            <person name="Pan C."/>
            <person name="Northen T.R."/>
            <person name="Banfield J.F."/>
        </authorList>
    </citation>
    <scope>NUCLEOTIDE SEQUENCE [LARGE SCALE GENOMIC DNA]</scope>
    <source>
        <strain evidence="3">WS_3</strain>
    </source>
</reference>
<sequence length="294" mass="31786">MLMTFAATLLTALAVSAETDTTFAVKPGTRLEVSNFGGEIAVQSWDKNAVHVEATHSERVRISIEDSECCLTISASNRRGVPARVDYHITVPPWMALTLSGVYTDVSVEGTKAEVSAETVNGDVRVRGGEGYLKLSSVQGVVDVEGARGRLELSSVNEGVNVADVAGEISVEAVNGTVTIERVRSKMVEAETVNGDVTYLGSIEEGGRYRFASHNGDLILGLPDHINAAISVATFSGDFRSDFPVRISETRKGHRFDFTLGSGSAQIELETFQGTVWLRRGEEKMKLKTKEDDR</sequence>
<evidence type="ECO:0000256" key="1">
    <source>
        <dbReference type="SAM" id="SignalP"/>
    </source>
</evidence>
<proteinExistence type="predicted"/>
<feature type="signal peptide" evidence="1">
    <location>
        <begin position="1"/>
        <end position="17"/>
    </location>
</feature>
<evidence type="ECO:0000259" key="2">
    <source>
        <dbReference type="Pfam" id="PF13349"/>
    </source>
</evidence>
<keyword evidence="1" id="KW-0732">Signal</keyword>
<accession>A0A538SGQ3</accession>
<evidence type="ECO:0000313" key="3">
    <source>
        <dbReference type="EMBL" id="TMQ50546.1"/>
    </source>
</evidence>
<comment type="caution">
    <text evidence="3">The sequence shown here is derived from an EMBL/GenBank/DDBJ whole genome shotgun (WGS) entry which is preliminary data.</text>
</comment>
<protein>
    <submittedName>
        <fullName evidence="3">DUF4097 domain-containing protein</fullName>
    </submittedName>
</protein>
<name>A0A538SGQ3_UNCEI</name>
<feature type="chain" id="PRO_5021753213" evidence="1">
    <location>
        <begin position="18"/>
        <end position="294"/>
    </location>
</feature>
<evidence type="ECO:0000313" key="4">
    <source>
        <dbReference type="Proteomes" id="UP000320184"/>
    </source>
</evidence>
<dbReference type="Proteomes" id="UP000320184">
    <property type="component" value="Unassembled WGS sequence"/>
</dbReference>
<feature type="domain" description="DUF4097" evidence="2">
    <location>
        <begin position="170"/>
        <end position="277"/>
    </location>
</feature>
<dbReference type="InterPro" id="IPR025164">
    <property type="entry name" value="Toastrack_DUF4097"/>
</dbReference>
<dbReference type="AlphaFoldDB" id="A0A538SGQ3"/>
<dbReference type="EMBL" id="VBOT01000097">
    <property type="protein sequence ID" value="TMQ50546.1"/>
    <property type="molecule type" value="Genomic_DNA"/>
</dbReference>
<dbReference type="Pfam" id="PF13349">
    <property type="entry name" value="DUF4097"/>
    <property type="match status" value="1"/>
</dbReference>
<organism evidence="3 4">
    <name type="scientific">Eiseniibacteriota bacterium</name>
    <dbReference type="NCBI Taxonomy" id="2212470"/>
    <lineage>
        <taxon>Bacteria</taxon>
        <taxon>Candidatus Eiseniibacteriota</taxon>
    </lineage>
</organism>
<gene>
    <name evidence="3" type="ORF">E6K73_07685</name>
</gene>